<dbReference type="PANTHER" id="PTHR47168">
    <property type="entry name" value="RING ZINC FINGER DOMAIN SUPERFAMILY PROTEIN-RELATED"/>
    <property type="match status" value="1"/>
</dbReference>
<keyword evidence="3" id="KW-0479">Metal-binding</keyword>
<evidence type="ECO:0000256" key="1">
    <source>
        <dbReference type="ARBA" id="ARBA00004167"/>
    </source>
</evidence>
<feature type="chain" id="PRO_5007900358" description="RING-type domain-containing protein" evidence="10">
    <location>
        <begin position="27"/>
        <end position="527"/>
    </location>
</feature>
<dbReference type="InterPro" id="IPR017907">
    <property type="entry name" value="Znf_RING_CS"/>
</dbReference>
<feature type="compositionally biased region" description="Low complexity" evidence="9">
    <location>
        <begin position="428"/>
        <end position="441"/>
    </location>
</feature>
<keyword evidence="10" id="KW-0732">Signal</keyword>
<feature type="signal peptide" evidence="10">
    <location>
        <begin position="1"/>
        <end position="26"/>
    </location>
</feature>
<evidence type="ECO:0000313" key="13">
    <source>
        <dbReference type="Proteomes" id="UP000078561"/>
    </source>
</evidence>
<evidence type="ECO:0000256" key="5">
    <source>
        <dbReference type="ARBA" id="ARBA00022833"/>
    </source>
</evidence>
<keyword evidence="4 8" id="KW-0863">Zinc-finger</keyword>
<comment type="subcellular location">
    <subcellularLocation>
        <location evidence="1">Membrane</location>
        <topology evidence="1">Single-pass membrane protein</topology>
    </subcellularLocation>
</comment>
<dbReference type="OrthoDB" id="8062037at2759"/>
<protein>
    <recommendedName>
        <fullName evidence="11">RING-type domain-containing protein</fullName>
    </recommendedName>
</protein>
<feature type="compositionally biased region" description="Low complexity" evidence="9">
    <location>
        <begin position="494"/>
        <end position="516"/>
    </location>
</feature>
<dbReference type="GO" id="GO:0008270">
    <property type="term" value="F:zinc ion binding"/>
    <property type="evidence" value="ECO:0007669"/>
    <property type="project" value="UniProtKB-KW"/>
</dbReference>
<gene>
    <name evidence="12" type="primary">ABSGL_14766.1 scaffold 14966</name>
</gene>
<name>A0A168SX39_ABSGL</name>
<feature type="domain" description="RING-type" evidence="11">
    <location>
        <begin position="340"/>
        <end position="383"/>
    </location>
</feature>
<evidence type="ECO:0000256" key="9">
    <source>
        <dbReference type="SAM" id="MobiDB-lite"/>
    </source>
</evidence>
<dbReference type="InterPro" id="IPR001841">
    <property type="entry name" value="Znf_RING"/>
</dbReference>
<reference evidence="12" key="1">
    <citation type="submission" date="2016-04" db="EMBL/GenBank/DDBJ databases">
        <authorList>
            <person name="Evans L.H."/>
            <person name="Alamgir A."/>
            <person name="Owens N."/>
            <person name="Weber N.D."/>
            <person name="Virtaneva K."/>
            <person name="Barbian K."/>
            <person name="Babar A."/>
            <person name="Rosenke K."/>
        </authorList>
    </citation>
    <scope>NUCLEOTIDE SEQUENCE [LARGE SCALE GENOMIC DNA]</scope>
    <source>
        <strain evidence="12">CBS 101.48</strain>
    </source>
</reference>
<dbReference type="CDD" id="cd16454">
    <property type="entry name" value="RING-H2_PA-TM-RING"/>
    <property type="match status" value="1"/>
</dbReference>
<dbReference type="SMART" id="SM00184">
    <property type="entry name" value="RING"/>
    <property type="match status" value="1"/>
</dbReference>
<feature type="compositionally biased region" description="Basic and acidic residues" evidence="9">
    <location>
        <begin position="517"/>
        <end position="527"/>
    </location>
</feature>
<dbReference type="SUPFAM" id="SSF57850">
    <property type="entry name" value="RING/U-box"/>
    <property type="match status" value="1"/>
</dbReference>
<evidence type="ECO:0000256" key="10">
    <source>
        <dbReference type="SAM" id="SignalP"/>
    </source>
</evidence>
<dbReference type="AlphaFoldDB" id="A0A168SX39"/>
<dbReference type="Gene3D" id="3.30.40.10">
    <property type="entry name" value="Zinc/RING finger domain, C3HC4 (zinc finger)"/>
    <property type="match status" value="1"/>
</dbReference>
<feature type="compositionally biased region" description="Polar residues" evidence="9">
    <location>
        <begin position="465"/>
        <end position="487"/>
    </location>
</feature>
<dbReference type="InterPro" id="IPR013083">
    <property type="entry name" value="Znf_RING/FYVE/PHD"/>
</dbReference>
<keyword evidence="6" id="KW-1133">Transmembrane helix</keyword>
<dbReference type="EMBL" id="LT554985">
    <property type="protein sequence ID" value="SAM09092.1"/>
    <property type="molecule type" value="Genomic_DNA"/>
</dbReference>
<keyword evidence="7" id="KW-0472">Membrane</keyword>
<dbReference type="PROSITE" id="PS00518">
    <property type="entry name" value="ZF_RING_1"/>
    <property type="match status" value="1"/>
</dbReference>
<proteinExistence type="predicted"/>
<evidence type="ECO:0000256" key="6">
    <source>
        <dbReference type="ARBA" id="ARBA00022989"/>
    </source>
</evidence>
<evidence type="ECO:0000256" key="4">
    <source>
        <dbReference type="ARBA" id="ARBA00022771"/>
    </source>
</evidence>
<evidence type="ECO:0000256" key="2">
    <source>
        <dbReference type="ARBA" id="ARBA00022692"/>
    </source>
</evidence>
<dbReference type="Pfam" id="PF13639">
    <property type="entry name" value="zf-RING_2"/>
    <property type="match status" value="1"/>
</dbReference>
<dbReference type="Proteomes" id="UP000078561">
    <property type="component" value="Unassembled WGS sequence"/>
</dbReference>
<dbReference type="InterPro" id="IPR051653">
    <property type="entry name" value="E3_ligase_sorting_rcpt"/>
</dbReference>
<keyword evidence="5" id="KW-0862">Zinc</keyword>
<keyword evidence="13" id="KW-1185">Reference proteome</keyword>
<dbReference type="PROSITE" id="PS50089">
    <property type="entry name" value="ZF_RING_2"/>
    <property type="match status" value="1"/>
</dbReference>
<dbReference type="Gene3D" id="3.50.30.30">
    <property type="match status" value="1"/>
</dbReference>
<dbReference type="GO" id="GO:0016020">
    <property type="term" value="C:membrane"/>
    <property type="evidence" value="ECO:0007669"/>
    <property type="project" value="UniProtKB-SubCell"/>
</dbReference>
<evidence type="ECO:0000259" key="11">
    <source>
        <dbReference type="PROSITE" id="PS50089"/>
    </source>
</evidence>
<dbReference type="STRING" id="4829.A0A168SX39"/>
<organism evidence="12">
    <name type="scientific">Absidia glauca</name>
    <name type="common">Pin mould</name>
    <dbReference type="NCBI Taxonomy" id="4829"/>
    <lineage>
        <taxon>Eukaryota</taxon>
        <taxon>Fungi</taxon>
        <taxon>Fungi incertae sedis</taxon>
        <taxon>Mucoromycota</taxon>
        <taxon>Mucoromycotina</taxon>
        <taxon>Mucoromycetes</taxon>
        <taxon>Mucorales</taxon>
        <taxon>Cunninghamellaceae</taxon>
        <taxon>Absidia</taxon>
    </lineage>
</organism>
<evidence type="ECO:0000256" key="3">
    <source>
        <dbReference type="ARBA" id="ARBA00022723"/>
    </source>
</evidence>
<sequence length="527" mass="58000">MSFFVGRHDSLLVLSLLFYFVLPIVSQTTQNPAIGQELITFGGPSGTTRSIDTSNISVAQSQAFQTVYIFNITNPLAKPLFDFKDACNGSTTLDDLQRWNGNGVNTLLGIQSRSKIALVQRGGNCTWSTKVRTVTQLSTSLQLGVQTMLIYDNQSIAASSPPLPGYHLSPATGTTSPLSYSSPQVPSIYNISQMIDNDITDQAVLPNQPNEIYFISNDYGLDLLEALNSTYNTVIPNTKNAPSVYVFLVPLLMSFSWGTTTGVNSSPNYLSWVIALASLFFIGKWWRIRQQREERAYNAMLEERNLIAMRRRKLKPLPVDIVNSYPIQNYHVDDIKNTSCAICLEDFEHDQPDIRVLPCGHGFCVLCIDPWLTQKSTLCPVCKFNCLPLELRDPEDVDEEANVEGAETTNNSVQHTPDHHTPGAIPCVASSLTTSTLQTTTTPPPVPATNDQDQAVTEEKKPSIDGSTEEQNTPTSNEHSHEQNSPPDTEGETAPSSSQAPPSPNPHNVNNNNSNNDPEKEKDPKLA</sequence>
<dbReference type="InParanoid" id="A0A168SX39"/>
<evidence type="ECO:0000256" key="8">
    <source>
        <dbReference type="PROSITE-ProRule" id="PRU00175"/>
    </source>
</evidence>
<evidence type="ECO:0000313" key="12">
    <source>
        <dbReference type="EMBL" id="SAM09092.1"/>
    </source>
</evidence>
<dbReference type="PANTHER" id="PTHR47168:SF1">
    <property type="entry name" value="OS02G0798600 PROTEIN"/>
    <property type="match status" value="1"/>
</dbReference>
<keyword evidence="2" id="KW-0812">Transmembrane</keyword>
<feature type="region of interest" description="Disordered" evidence="9">
    <location>
        <begin position="397"/>
        <end position="527"/>
    </location>
</feature>
<evidence type="ECO:0000256" key="7">
    <source>
        <dbReference type="ARBA" id="ARBA00023136"/>
    </source>
</evidence>
<accession>A0A168SX39</accession>